<comment type="caution">
    <text evidence="2">The sequence shown here is derived from an EMBL/GenBank/DDBJ whole genome shotgun (WGS) entry which is preliminary data.</text>
</comment>
<gene>
    <name evidence="2" type="ORF">TRAPUB_6070</name>
</gene>
<evidence type="ECO:0000256" key="1">
    <source>
        <dbReference type="SAM" id="MobiDB-lite"/>
    </source>
</evidence>
<keyword evidence="3" id="KW-1185">Reference proteome</keyword>
<evidence type="ECO:0000313" key="3">
    <source>
        <dbReference type="Proteomes" id="UP000184267"/>
    </source>
</evidence>
<feature type="region of interest" description="Disordered" evidence="1">
    <location>
        <begin position="218"/>
        <end position="237"/>
    </location>
</feature>
<organism evidence="2 3">
    <name type="scientific">Trametes pubescens</name>
    <name type="common">White-rot fungus</name>
    <dbReference type="NCBI Taxonomy" id="154538"/>
    <lineage>
        <taxon>Eukaryota</taxon>
        <taxon>Fungi</taxon>
        <taxon>Dikarya</taxon>
        <taxon>Basidiomycota</taxon>
        <taxon>Agaricomycotina</taxon>
        <taxon>Agaricomycetes</taxon>
        <taxon>Polyporales</taxon>
        <taxon>Polyporaceae</taxon>
        <taxon>Trametes</taxon>
    </lineage>
</organism>
<accession>A0A1M2V6T8</accession>
<dbReference type="AlphaFoldDB" id="A0A1M2V6T8"/>
<dbReference type="OMA" id="PIASHRW"/>
<sequence length="285" mass="30553">MQERQCMDAVIVNDFLLSFCKQYIYLYRLPPPRPHDTSNDPQDTPQLDAIASYKWRWRIDTLVAQPRLSPSSLAHRTGTPLIDILIRFDTWFPWPVNILHHFVLAPNPAYHPAADPTALPYLLGAQDGPFMVHALPSPLRIFTPSDVALGAHGTALWIDAATDGGAAAQAGDHGQRVAGKVLTRAPLPGLRARVRPGDDAVSPGLAAEVEGEGEEIQETGIGAGAGADGVREAPGPTMRGGTAVSVFQAHEGEARWNRVAVDEEGGRVAVGHVDGTVTVMSYVPS</sequence>
<protein>
    <submittedName>
        <fullName evidence="2">Uncharacterized protein</fullName>
    </submittedName>
</protein>
<dbReference type="STRING" id="154538.A0A1M2V6T8"/>
<dbReference type="OrthoDB" id="3193353at2759"/>
<evidence type="ECO:0000313" key="2">
    <source>
        <dbReference type="EMBL" id="OJT03292.1"/>
    </source>
</evidence>
<reference evidence="2 3" key="1">
    <citation type="submission" date="2016-10" db="EMBL/GenBank/DDBJ databases">
        <title>Genome sequence of the basidiomycete white-rot fungus Trametes pubescens.</title>
        <authorList>
            <person name="Makela M.R."/>
            <person name="Granchi Z."/>
            <person name="Peng M."/>
            <person name="De Vries R.P."/>
            <person name="Grigoriev I."/>
            <person name="Riley R."/>
            <person name="Hilden K."/>
        </authorList>
    </citation>
    <scope>NUCLEOTIDE SEQUENCE [LARGE SCALE GENOMIC DNA]</scope>
    <source>
        <strain evidence="2 3">FBCC735</strain>
    </source>
</reference>
<proteinExistence type="predicted"/>
<dbReference type="EMBL" id="MNAD01001619">
    <property type="protein sequence ID" value="OJT03292.1"/>
    <property type="molecule type" value="Genomic_DNA"/>
</dbReference>
<dbReference type="Proteomes" id="UP000184267">
    <property type="component" value="Unassembled WGS sequence"/>
</dbReference>
<name>A0A1M2V6T8_TRAPU</name>